<dbReference type="Pfam" id="PF03208">
    <property type="entry name" value="PRA1"/>
    <property type="match status" value="1"/>
</dbReference>
<dbReference type="GO" id="GO:0005794">
    <property type="term" value="C:Golgi apparatus"/>
    <property type="evidence" value="ECO:0007669"/>
    <property type="project" value="TreeGrafter"/>
</dbReference>
<dbReference type="GO" id="GO:0008021">
    <property type="term" value="C:synaptic vesicle"/>
    <property type="evidence" value="ECO:0007669"/>
    <property type="project" value="UniProtKB-SubCell"/>
</dbReference>
<evidence type="ECO:0000256" key="4">
    <source>
        <dbReference type="ARBA" id="ARBA00022692"/>
    </source>
</evidence>
<dbReference type="GO" id="GO:0016020">
    <property type="term" value="C:membrane"/>
    <property type="evidence" value="ECO:0007669"/>
    <property type="project" value="UniProtKB-SubCell"/>
</dbReference>
<proteinExistence type="inferred from homology"/>
<gene>
    <name evidence="9" type="ORF">DBR06_SOUSAS1610365</name>
</gene>
<comment type="similarity">
    <text evidence="3 7">Belongs to the PRA1 family.</text>
</comment>
<dbReference type="InterPro" id="IPR004895">
    <property type="entry name" value="Prenylated_rab_accept_PRA1"/>
</dbReference>
<evidence type="ECO:0000256" key="5">
    <source>
        <dbReference type="ARBA" id="ARBA00022989"/>
    </source>
</evidence>
<feature type="transmembrane region" description="Helical" evidence="7">
    <location>
        <begin position="201"/>
        <end position="222"/>
    </location>
</feature>
<reference evidence="9 10" key="1">
    <citation type="journal article" date="2018" name="Genomics">
        <title>Molecular footprints of inshore aquatic adaptation in Indo-Pacific humpback dolphin (Sousa chinensis).</title>
        <authorList>
            <person name="Ming Y."/>
            <person name="Jian J."/>
            <person name="Yu F."/>
            <person name="Yu X."/>
            <person name="Wang J."/>
            <person name="Liu W."/>
        </authorList>
    </citation>
    <scope>NUCLEOTIDE SEQUENCE [LARGE SCALE GENOMIC DNA]</scope>
    <source>
        <strain evidence="9">MY-2018</strain>
        <tissue evidence="9">Skin</tissue>
    </source>
</reference>
<sequence>MPRGVTLRDYISQGVSRAIPPSWRPLSPTSSGLQLPQCSAAKLPPRDRRHVRSRSAGTDMAAEKDQQKDAEVEGLSATTLLPKLIPSGAGREWLERRRATIRPWGSFVDQRRFSRPRNVGELCQRLVRNVEYYQSNYVFVFLGLILYCVLVVVVVGGGGYQGLLWERARVSEQLPQCRLPPGREVSPAHQYALAGTVSFPFFWLAGAGSAVFWVLGATLVVIGSHAAFHQVEAVDGVELQMEPV</sequence>
<organism evidence="9 10">
    <name type="scientific">Sousa chinensis</name>
    <name type="common">Indo-pacific humpbacked dolphin</name>
    <name type="synonym">Steno chinensis</name>
    <dbReference type="NCBI Taxonomy" id="103600"/>
    <lineage>
        <taxon>Eukaryota</taxon>
        <taxon>Metazoa</taxon>
        <taxon>Chordata</taxon>
        <taxon>Craniata</taxon>
        <taxon>Vertebrata</taxon>
        <taxon>Euteleostomi</taxon>
        <taxon>Mammalia</taxon>
        <taxon>Eutheria</taxon>
        <taxon>Laurasiatheria</taxon>
        <taxon>Artiodactyla</taxon>
        <taxon>Whippomorpha</taxon>
        <taxon>Cetacea</taxon>
        <taxon>Odontoceti</taxon>
        <taxon>Delphinidae</taxon>
        <taxon>Sousa</taxon>
    </lineage>
</organism>
<evidence type="ECO:0000256" key="2">
    <source>
        <dbReference type="ARBA" id="ARBA00004234"/>
    </source>
</evidence>
<protein>
    <recommendedName>
        <fullName evidence="7">PRA1 family protein</fullName>
    </recommendedName>
</protein>
<comment type="subcellular location">
    <subcellularLocation>
        <location evidence="2">Cytoplasmic vesicle</location>
        <location evidence="2">Secretory vesicle</location>
        <location evidence="2">Synaptic vesicle</location>
    </subcellularLocation>
    <subcellularLocation>
        <location evidence="1 7">Membrane</location>
        <topology evidence="1 7">Multi-pass membrane protein</topology>
    </subcellularLocation>
</comment>
<feature type="region of interest" description="Disordered" evidence="8">
    <location>
        <begin position="18"/>
        <end position="69"/>
    </location>
</feature>
<keyword evidence="5 7" id="KW-1133">Transmembrane helix</keyword>
<evidence type="ECO:0000313" key="10">
    <source>
        <dbReference type="Proteomes" id="UP000295264"/>
    </source>
</evidence>
<evidence type="ECO:0000256" key="3">
    <source>
        <dbReference type="ARBA" id="ARBA00006483"/>
    </source>
</evidence>
<comment type="caution">
    <text evidence="9">The sequence shown here is derived from an EMBL/GenBank/DDBJ whole genome shotgun (WGS) entry which is preliminary data.</text>
</comment>
<feature type="transmembrane region" description="Helical" evidence="7">
    <location>
        <begin position="137"/>
        <end position="160"/>
    </location>
</feature>
<dbReference type="Proteomes" id="UP000295264">
    <property type="component" value="Unassembled WGS sequence"/>
</dbReference>
<name>A0A484H3V7_SOUCH</name>
<dbReference type="PANTHER" id="PTHR19317:SF0">
    <property type="entry name" value="PRENYLATED RAB ACCEPTOR PROTEIN 1"/>
    <property type="match status" value="1"/>
</dbReference>
<evidence type="ECO:0000256" key="1">
    <source>
        <dbReference type="ARBA" id="ARBA00004141"/>
    </source>
</evidence>
<evidence type="ECO:0000256" key="6">
    <source>
        <dbReference type="ARBA" id="ARBA00023136"/>
    </source>
</evidence>
<evidence type="ECO:0000256" key="8">
    <source>
        <dbReference type="SAM" id="MobiDB-lite"/>
    </source>
</evidence>
<keyword evidence="10" id="KW-1185">Reference proteome</keyword>
<dbReference type="AlphaFoldDB" id="A0A484H3V7"/>
<dbReference type="EMBL" id="QWLN02000017">
    <property type="protein sequence ID" value="TEA42827.1"/>
    <property type="molecule type" value="Genomic_DNA"/>
</dbReference>
<keyword evidence="6 7" id="KW-0472">Membrane</keyword>
<dbReference type="PANTHER" id="PTHR19317">
    <property type="entry name" value="PRENYLATED RAB ACCEPTOR 1-RELATED"/>
    <property type="match status" value="1"/>
</dbReference>
<evidence type="ECO:0000256" key="7">
    <source>
        <dbReference type="RuleBase" id="RU363107"/>
    </source>
</evidence>
<feature type="compositionally biased region" description="Polar residues" evidence="8">
    <location>
        <begin position="27"/>
        <end position="37"/>
    </location>
</feature>
<accession>A0A484H3V7</accession>
<evidence type="ECO:0000313" key="9">
    <source>
        <dbReference type="EMBL" id="TEA42827.1"/>
    </source>
</evidence>
<keyword evidence="4 7" id="KW-0812">Transmembrane</keyword>